<feature type="compositionally biased region" description="Low complexity" evidence="1">
    <location>
        <begin position="33"/>
        <end position="49"/>
    </location>
</feature>
<name>A0A8S1HMK5_9PELO</name>
<evidence type="ECO:0000313" key="3">
    <source>
        <dbReference type="Proteomes" id="UP000835052"/>
    </source>
</evidence>
<evidence type="ECO:0000313" key="2">
    <source>
        <dbReference type="EMBL" id="CAD6197875.1"/>
    </source>
</evidence>
<feature type="compositionally biased region" description="Polar residues" evidence="1">
    <location>
        <begin position="72"/>
        <end position="85"/>
    </location>
</feature>
<protein>
    <submittedName>
        <fullName evidence="2">Uncharacterized protein</fullName>
    </submittedName>
</protein>
<organism evidence="2 3">
    <name type="scientific">Caenorhabditis auriculariae</name>
    <dbReference type="NCBI Taxonomy" id="2777116"/>
    <lineage>
        <taxon>Eukaryota</taxon>
        <taxon>Metazoa</taxon>
        <taxon>Ecdysozoa</taxon>
        <taxon>Nematoda</taxon>
        <taxon>Chromadorea</taxon>
        <taxon>Rhabditida</taxon>
        <taxon>Rhabditina</taxon>
        <taxon>Rhabditomorpha</taxon>
        <taxon>Rhabditoidea</taxon>
        <taxon>Rhabditidae</taxon>
        <taxon>Peloderinae</taxon>
        <taxon>Caenorhabditis</taxon>
    </lineage>
</organism>
<dbReference type="EMBL" id="CAJGYM010000108">
    <property type="protein sequence ID" value="CAD6197875.1"/>
    <property type="molecule type" value="Genomic_DNA"/>
</dbReference>
<proteinExistence type="predicted"/>
<evidence type="ECO:0000256" key="1">
    <source>
        <dbReference type="SAM" id="MobiDB-lite"/>
    </source>
</evidence>
<dbReference type="AlphaFoldDB" id="A0A8S1HMK5"/>
<sequence length="165" mass="17786">MEPKPRQNVQRPSLRLETMVQKGPPPAMASIFGSNTSRSMNMSTSGRSRTISESAVNPTPRRIRGDPIPSQAPLNLMSTQSTPTDGGSRARSVHVTAGAEPEELPESGGSSLGEKPRLAAFSPPPFVPFFSDSSPFFLVLFFSPFHDLLIRLCSPPPHLSTSNLT</sequence>
<accession>A0A8S1HMK5</accession>
<dbReference type="Proteomes" id="UP000835052">
    <property type="component" value="Unassembled WGS sequence"/>
</dbReference>
<gene>
    <name evidence="2" type="ORF">CAUJ_LOCUS13782</name>
</gene>
<keyword evidence="3" id="KW-1185">Reference proteome</keyword>
<feature type="region of interest" description="Disordered" evidence="1">
    <location>
        <begin position="1"/>
        <end position="112"/>
    </location>
</feature>
<comment type="caution">
    <text evidence="2">The sequence shown here is derived from an EMBL/GenBank/DDBJ whole genome shotgun (WGS) entry which is preliminary data.</text>
</comment>
<reference evidence="2" key="1">
    <citation type="submission" date="2020-10" db="EMBL/GenBank/DDBJ databases">
        <authorList>
            <person name="Kikuchi T."/>
        </authorList>
    </citation>
    <scope>NUCLEOTIDE SEQUENCE</scope>
    <source>
        <strain evidence="2">NKZ352</strain>
    </source>
</reference>